<dbReference type="EnsemblProtists" id="EOD41926">
    <property type="protein sequence ID" value="EOD41926"/>
    <property type="gene ID" value="EMIHUDRAFT_447517"/>
</dbReference>
<dbReference type="SUPFAM" id="SSF54768">
    <property type="entry name" value="dsRNA-binding domain-like"/>
    <property type="match status" value="1"/>
</dbReference>
<dbReference type="InterPro" id="IPR044454">
    <property type="entry name" value="ADAD2_DSRM"/>
</dbReference>
<dbReference type="AlphaFoldDB" id="A0A0D3L1P1"/>
<evidence type="ECO:0000259" key="3">
    <source>
        <dbReference type="PROSITE" id="PS50137"/>
    </source>
</evidence>
<dbReference type="GO" id="GO:0070878">
    <property type="term" value="F:primary miRNA binding"/>
    <property type="evidence" value="ECO:0007669"/>
    <property type="project" value="TreeGrafter"/>
</dbReference>
<keyword evidence="1" id="KW-0694">RNA-binding</keyword>
<dbReference type="GO" id="GO:0031053">
    <property type="term" value="P:primary miRNA processing"/>
    <property type="evidence" value="ECO:0007669"/>
    <property type="project" value="InterPro"/>
</dbReference>
<reference evidence="5" key="1">
    <citation type="journal article" date="2013" name="Nature">
        <title>Pan genome of the phytoplankton Emiliania underpins its global distribution.</title>
        <authorList>
            <person name="Read B.A."/>
            <person name="Kegel J."/>
            <person name="Klute M.J."/>
            <person name="Kuo A."/>
            <person name="Lefebvre S.C."/>
            <person name="Maumus F."/>
            <person name="Mayer C."/>
            <person name="Miller J."/>
            <person name="Monier A."/>
            <person name="Salamov A."/>
            <person name="Young J."/>
            <person name="Aguilar M."/>
            <person name="Claverie J.M."/>
            <person name="Frickenhaus S."/>
            <person name="Gonzalez K."/>
            <person name="Herman E.K."/>
            <person name="Lin Y.C."/>
            <person name="Napier J."/>
            <person name="Ogata H."/>
            <person name="Sarno A.F."/>
            <person name="Shmutz J."/>
            <person name="Schroeder D."/>
            <person name="de Vargas C."/>
            <person name="Verret F."/>
            <person name="von Dassow P."/>
            <person name="Valentin K."/>
            <person name="Van de Peer Y."/>
            <person name="Wheeler G."/>
            <person name="Dacks J.B."/>
            <person name="Delwiche C.F."/>
            <person name="Dyhrman S.T."/>
            <person name="Glockner G."/>
            <person name="John U."/>
            <person name="Richards T."/>
            <person name="Worden A.Z."/>
            <person name="Zhang X."/>
            <person name="Grigoriev I.V."/>
            <person name="Allen A.E."/>
            <person name="Bidle K."/>
            <person name="Borodovsky M."/>
            <person name="Bowler C."/>
            <person name="Brownlee C."/>
            <person name="Cock J.M."/>
            <person name="Elias M."/>
            <person name="Gladyshev V.N."/>
            <person name="Groth M."/>
            <person name="Guda C."/>
            <person name="Hadaegh A."/>
            <person name="Iglesias-Rodriguez M.D."/>
            <person name="Jenkins J."/>
            <person name="Jones B.M."/>
            <person name="Lawson T."/>
            <person name="Leese F."/>
            <person name="Lindquist E."/>
            <person name="Lobanov A."/>
            <person name="Lomsadze A."/>
            <person name="Malik S.B."/>
            <person name="Marsh M.E."/>
            <person name="Mackinder L."/>
            <person name="Mock T."/>
            <person name="Mueller-Roeber B."/>
            <person name="Pagarete A."/>
            <person name="Parker M."/>
            <person name="Probert I."/>
            <person name="Quesneville H."/>
            <person name="Raines C."/>
            <person name="Rensing S.A."/>
            <person name="Riano-Pachon D.M."/>
            <person name="Richier S."/>
            <person name="Rokitta S."/>
            <person name="Shiraiwa Y."/>
            <person name="Soanes D.M."/>
            <person name="van der Giezen M."/>
            <person name="Wahlund T.M."/>
            <person name="Williams B."/>
            <person name="Wilson W."/>
            <person name="Wolfe G."/>
            <person name="Wurch L.L."/>
        </authorList>
    </citation>
    <scope>NUCLEOTIDE SEQUENCE</scope>
</reference>
<dbReference type="Proteomes" id="UP000013827">
    <property type="component" value="Unassembled WGS sequence"/>
</dbReference>
<dbReference type="PANTHER" id="PTHR13482">
    <property type="entry name" value="MICRORNA PROCESSOR COMPLEX SUBUNIT DGCR8"/>
    <property type="match status" value="1"/>
</dbReference>
<dbReference type="CDD" id="cd19906">
    <property type="entry name" value="DSRM_ADAD2"/>
    <property type="match status" value="1"/>
</dbReference>
<accession>A0A0D3L1P1</accession>
<sequence length="296" mass="31619">MNEWAGEGKGDEQVEAELIARFYDEGGEAAAEGSASGAAKPWAEGEEDEMWRAIPQAKLPCGWLQLRQPNGEPAWVHLASAVYSLSRPVSIPEEASLDSTVPLPPFYEAALRQEHQQWSGQRGDGEAAGGSARRQSDGADAWVIDGKPPVSLLTEWVAKAMSSAVEIVTTTEEDAVNPFLTTVLVEGIVVARGASNNKKSSRQVAARQALAVLCPLIEQPTELGKGMDGLVGGRQAMVERAHGSFAHIETLEAEALNLPLSDDSILDAQVGKTPVMVLQEHCHKHVGKLPVYSAAQ</sequence>
<feature type="region of interest" description="Disordered" evidence="2">
    <location>
        <begin position="114"/>
        <end position="138"/>
    </location>
</feature>
<dbReference type="GO" id="GO:0020037">
    <property type="term" value="F:heme binding"/>
    <property type="evidence" value="ECO:0007669"/>
    <property type="project" value="InterPro"/>
</dbReference>
<dbReference type="PROSITE" id="PS50137">
    <property type="entry name" value="DS_RBD"/>
    <property type="match status" value="1"/>
</dbReference>
<organism evidence="4 5">
    <name type="scientific">Emiliania huxleyi (strain CCMP1516)</name>
    <dbReference type="NCBI Taxonomy" id="280463"/>
    <lineage>
        <taxon>Eukaryota</taxon>
        <taxon>Haptista</taxon>
        <taxon>Haptophyta</taxon>
        <taxon>Prymnesiophyceae</taxon>
        <taxon>Isochrysidales</taxon>
        <taxon>Noelaerhabdaceae</taxon>
        <taxon>Emiliania</taxon>
    </lineage>
</organism>
<dbReference type="GO" id="GO:0003725">
    <property type="term" value="F:double-stranded RNA binding"/>
    <property type="evidence" value="ECO:0007669"/>
    <property type="project" value="TreeGrafter"/>
</dbReference>
<evidence type="ECO:0000256" key="2">
    <source>
        <dbReference type="SAM" id="MobiDB-lite"/>
    </source>
</evidence>
<evidence type="ECO:0000313" key="4">
    <source>
        <dbReference type="EnsemblProtists" id="EOD41926"/>
    </source>
</evidence>
<dbReference type="GO" id="GO:0070877">
    <property type="term" value="C:microprocessor complex"/>
    <property type="evidence" value="ECO:0007669"/>
    <property type="project" value="InterPro"/>
</dbReference>
<dbReference type="Gene3D" id="3.30.160.20">
    <property type="match status" value="1"/>
</dbReference>
<protein>
    <recommendedName>
        <fullName evidence="3">DRBM domain-containing protein</fullName>
    </recommendedName>
</protein>
<evidence type="ECO:0000313" key="5">
    <source>
        <dbReference type="Proteomes" id="UP000013827"/>
    </source>
</evidence>
<dbReference type="RefSeq" id="XP_005794355.1">
    <property type="nucleotide sequence ID" value="XM_005794298.1"/>
</dbReference>
<reference evidence="4" key="2">
    <citation type="submission" date="2024-10" db="UniProtKB">
        <authorList>
            <consortium name="EnsemblProtists"/>
        </authorList>
    </citation>
    <scope>IDENTIFICATION</scope>
</reference>
<dbReference type="HOGENOM" id="CLU_941966_0_0_1"/>
<feature type="domain" description="DRBM" evidence="3">
    <location>
        <begin position="148"/>
        <end position="215"/>
    </location>
</feature>
<dbReference type="PANTHER" id="PTHR13482:SF3">
    <property type="entry name" value="MICROPROCESSOR COMPLEX SUBUNIT DGCR8"/>
    <property type="match status" value="1"/>
</dbReference>
<dbReference type="PaxDb" id="2903-EOD41926"/>
<dbReference type="Pfam" id="PF00035">
    <property type="entry name" value="dsrm"/>
    <property type="match status" value="1"/>
</dbReference>
<proteinExistence type="predicted"/>
<dbReference type="KEGG" id="ehx:EMIHUDRAFT_447517"/>
<dbReference type="InterPro" id="IPR014720">
    <property type="entry name" value="dsRBD_dom"/>
</dbReference>
<name>A0A0D3L1P1_EMIH1</name>
<evidence type="ECO:0000256" key="1">
    <source>
        <dbReference type="PROSITE-ProRule" id="PRU00266"/>
    </source>
</evidence>
<dbReference type="GeneID" id="17287196"/>
<dbReference type="GO" id="GO:0042802">
    <property type="term" value="F:identical protein binding"/>
    <property type="evidence" value="ECO:0007669"/>
    <property type="project" value="InterPro"/>
</dbReference>
<keyword evidence="5" id="KW-1185">Reference proteome</keyword>
<dbReference type="InterPro" id="IPR040375">
    <property type="entry name" value="DGCR8"/>
</dbReference>